<comment type="similarity">
    <text evidence="1">In the C-terminal section; belongs to the transpeptidase family.</text>
</comment>
<gene>
    <name evidence="18" type="ORF">KILIM_029_00170</name>
</gene>
<keyword evidence="8" id="KW-0133">Cell shape</keyword>
<dbReference type="OrthoDB" id="9766909at2"/>
<dbReference type="InterPro" id="IPR023346">
    <property type="entry name" value="Lysozyme-like_dom_sf"/>
</dbReference>
<dbReference type="GO" id="GO:0009002">
    <property type="term" value="F:serine-type D-Ala-D-Ala carboxypeptidase activity"/>
    <property type="evidence" value="ECO:0007669"/>
    <property type="project" value="UniProtKB-EC"/>
</dbReference>
<dbReference type="GO" id="GO:0008658">
    <property type="term" value="F:penicillin binding"/>
    <property type="evidence" value="ECO:0007669"/>
    <property type="project" value="InterPro"/>
</dbReference>
<dbReference type="InterPro" id="IPR001264">
    <property type="entry name" value="Glyco_trans_51"/>
</dbReference>
<dbReference type="Gene3D" id="1.10.3810.10">
    <property type="entry name" value="Biosynthetic peptidoglycan transglycosylase-like"/>
    <property type="match status" value="1"/>
</dbReference>
<dbReference type="FunFam" id="1.10.3810.10:FF:000001">
    <property type="entry name" value="Penicillin-binding protein 1A"/>
    <property type="match status" value="1"/>
</dbReference>
<keyword evidence="19" id="KW-1185">Reference proteome</keyword>
<evidence type="ECO:0000256" key="3">
    <source>
        <dbReference type="ARBA" id="ARBA00022645"/>
    </source>
</evidence>
<evidence type="ECO:0000256" key="9">
    <source>
        <dbReference type="ARBA" id="ARBA00022984"/>
    </source>
</evidence>
<proteinExistence type="inferred from homology"/>
<organism evidence="18 19">
    <name type="scientific">Kineosphaera limosa NBRC 100340</name>
    <dbReference type="NCBI Taxonomy" id="1184609"/>
    <lineage>
        <taxon>Bacteria</taxon>
        <taxon>Bacillati</taxon>
        <taxon>Actinomycetota</taxon>
        <taxon>Actinomycetes</taxon>
        <taxon>Micrococcales</taxon>
        <taxon>Dermatophilaceae</taxon>
        <taxon>Kineosphaera</taxon>
    </lineage>
</organism>
<keyword evidence="11" id="KW-0961">Cell wall biogenesis/degradation</keyword>
<dbReference type="PANTHER" id="PTHR32282:SF33">
    <property type="entry name" value="PEPTIDOGLYCAN GLYCOSYLTRANSFERASE"/>
    <property type="match status" value="1"/>
</dbReference>
<feature type="region of interest" description="Disordered" evidence="14">
    <location>
        <begin position="1"/>
        <end position="22"/>
    </location>
</feature>
<evidence type="ECO:0000256" key="4">
    <source>
        <dbReference type="ARBA" id="ARBA00022670"/>
    </source>
</evidence>
<evidence type="ECO:0000259" key="17">
    <source>
        <dbReference type="Pfam" id="PF00912"/>
    </source>
</evidence>
<accession>K6WUZ2</accession>
<keyword evidence="5" id="KW-0328">Glycosyltransferase</keyword>
<dbReference type="InterPro" id="IPR012338">
    <property type="entry name" value="Beta-lactam/transpept-like"/>
</dbReference>
<evidence type="ECO:0000259" key="16">
    <source>
        <dbReference type="Pfam" id="PF00905"/>
    </source>
</evidence>
<evidence type="ECO:0000256" key="6">
    <source>
        <dbReference type="ARBA" id="ARBA00022679"/>
    </source>
</evidence>
<dbReference type="GO" id="GO:0071555">
    <property type="term" value="P:cell wall organization"/>
    <property type="evidence" value="ECO:0007669"/>
    <property type="project" value="UniProtKB-KW"/>
</dbReference>
<keyword evidence="15" id="KW-0472">Membrane</keyword>
<dbReference type="GO" id="GO:0008360">
    <property type="term" value="P:regulation of cell shape"/>
    <property type="evidence" value="ECO:0007669"/>
    <property type="project" value="UniProtKB-KW"/>
</dbReference>
<feature type="transmembrane region" description="Helical" evidence="15">
    <location>
        <begin position="31"/>
        <end position="52"/>
    </location>
</feature>
<keyword evidence="3" id="KW-0121">Carboxypeptidase</keyword>
<dbReference type="GO" id="GO:0030288">
    <property type="term" value="C:outer membrane-bounded periplasmic space"/>
    <property type="evidence" value="ECO:0007669"/>
    <property type="project" value="TreeGrafter"/>
</dbReference>
<evidence type="ECO:0000256" key="14">
    <source>
        <dbReference type="SAM" id="MobiDB-lite"/>
    </source>
</evidence>
<dbReference type="InterPro" id="IPR001460">
    <property type="entry name" value="PCN-bd_Tpept"/>
</dbReference>
<evidence type="ECO:0000256" key="11">
    <source>
        <dbReference type="ARBA" id="ARBA00023316"/>
    </source>
</evidence>
<keyword evidence="15" id="KW-1133">Transmembrane helix</keyword>
<evidence type="ECO:0000256" key="5">
    <source>
        <dbReference type="ARBA" id="ARBA00022676"/>
    </source>
</evidence>
<dbReference type="Pfam" id="PF00912">
    <property type="entry name" value="Transgly"/>
    <property type="match status" value="1"/>
</dbReference>
<feature type="compositionally biased region" description="Pro residues" evidence="14">
    <location>
        <begin position="1"/>
        <end position="15"/>
    </location>
</feature>
<dbReference type="AlphaFoldDB" id="K6WUZ2"/>
<keyword evidence="7" id="KW-0378">Hydrolase</keyword>
<dbReference type="InterPro" id="IPR036950">
    <property type="entry name" value="PBP_transglycosylase"/>
</dbReference>
<keyword evidence="4" id="KW-0645">Protease</keyword>
<evidence type="ECO:0000256" key="8">
    <source>
        <dbReference type="ARBA" id="ARBA00022960"/>
    </source>
</evidence>
<dbReference type="eggNOG" id="COG0744">
    <property type="taxonomic scope" value="Bacteria"/>
</dbReference>
<evidence type="ECO:0000256" key="2">
    <source>
        <dbReference type="ARBA" id="ARBA00007739"/>
    </source>
</evidence>
<dbReference type="EMBL" id="BAHD01000029">
    <property type="protein sequence ID" value="GAB95907.1"/>
    <property type="molecule type" value="Genomic_DNA"/>
</dbReference>
<comment type="catalytic activity">
    <reaction evidence="12">
        <text>Preferential cleavage: (Ac)2-L-Lys-D-Ala-|-D-Ala. Also transpeptidation of peptidyl-alanyl moieties that are N-acyl substituents of D-alanine.</text>
        <dbReference type="EC" id="3.4.16.4"/>
    </reaction>
</comment>
<dbReference type="SUPFAM" id="SSF53955">
    <property type="entry name" value="Lysozyme-like"/>
    <property type="match status" value="1"/>
</dbReference>
<name>K6WUZ2_9MICO</name>
<feature type="domain" description="Glycosyl transferase family 51" evidence="17">
    <location>
        <begin position="97"/>
        <end position="286"/>
    </location>
</feature>
<sequence>MPTRPTQPPASPIGPDPRVRQARAPRRPRYWLRRAAVAFGVVVALLAVLLAVPTTRDALATDAGRTLDMALGDISAPDVATLVAQVPQRNRILAADGSLIATTWWQNRQIVATQDVAPIMRQAQVAIEDARFYEHGGVDATGLARAVFTNVTSGDATGQGGSTIDMQLAKNLLQLQAQLSGSDSAVAASTDKTVSRKLDDMVLAAHLDSSLSKEQILTDYLNVVYYGEGAYGVQAAAQRFFGVDADKLSIAQSALLAGLVQAPTAYDPLTNPDAARARREVVLTAMRDQGMIGAARFRTANAAALGLHPVQPTQGCSASDHPQFCDFATRRMLAAPQLGQTQAERDRAWRVGGFTVTTTLDPAVQKSTDAAIARQRLPRSAFRDAAAVVRPGTGAVLALGQDVAYGAQSGQSMQSMALPATDGGSGAFQGGSTFKTFTLAAALADGYSLDSTIDAPDSGTPMPLSEFNSCVPLGNGSWAPKNAPGDPSGTMTLTTALANSVNTAFVALEAKVGICQVRDVAQALGVRQSDGQDLQPLPSLTLGASPTAALPLAAAYATFAADGRYCEPTPLASATGPSGALTFDPQCRQVLDPAIAEQVRQALREVVTSGTGTSASIPGTWVGGKTGTTDTSASTWFTGITTDLAASVWVGDPAGGSYRSIYGGDVAAPLWRRIIEPVAG</sequence>
<dbReference type="RefSeq" id="WP_006592439.1">
    <property type="nucleotide sequence ID" value="NZ_BAHD01000029.1"/>
</dbReference>
<keyword evidence="15" id="KW-0812">Transmembrane</keyword>
<evidence type="ECO:0000256" key="1">
    <source>
        <dbReference type="ARBA" id="ARBA00007090"/>
    </source>
</evidence>
<comment type="similarity">
    <text evidence="2">In the N-terminal section; belongs to the glycosyltransferase 51 family.</text>
</comment>
<evidence type="ECO:0000256" key="15">
    <source>
        <dbReference type="SAM" id="Phobius"/>
    </source>
</evidence>
<evidence type="ECO:0000256" key="12">
    <source>
        <dbReference type="ARBA" id="ARBA00034000"/>
    </source>
</evidence>
<keyword evidence="6" id="KW-0808">Transferase</keyword>
<dbReference type="GO" id="GO:0009252">
    <property type="term" value="P:peptidoglycan biosynthetic process"/>
    <property type="evidence" value="ECO:0007669"/>
    <property type="project" value="UniProtKB-KW"/>
</dbReference>
<dbReference type="GO" id="GO:0006508">
    <property type="term" value="P:proteolysis"/>
    <property type="evidence" value="ECO:0007669"/>
    <property type="project" value="UniProtKB-KW"/>
</dbReference>
<evidence type="ECO:0000256" key="7">
    <source>
        <dbReference type="ARBA" id="ARBA00022801"/>
    </source>
</evidence>
<dbReference type="STRING" id="1184609.KILIM_029_00170"/>
<comment type="catalytic activity">
    <reaction evidence="13">
        <text>[GlcNAc-(1-&gt;4)-Mur2Ac(oyl-L-Ala-gamma-D-Glu-L-Lys-D-Ala-D-Ala)](n)-di-trans,octa-cis-undecaprenyl diphosphate + beta-D-GlcNAc-(1-&gt;4)-Mur2Ac(oyl-L-Ala-gamma-D-Glu-L-Lys-D-Ala-D-Ala)-di-trans,octa-cis-undecaprenyl diphosphate = [GlcNAc-(1-&gt;4)-Mur2Ac(oyl-L-Ala-gamma-D-Glu-L-Lys-D-Ala-D-Ala)](n+1)-di-trans,octa-cis-undecaprenyl diphosphate + di-trans,octa-cis-undecaprenyl diphosphate + H(+)</text>
        <dbReference type="Rhea" id="RHEA:23708"/>
        <dbReference type="Rhea" id="RHEA-COMP:9602"/>
        <dbReference type="Rhea" id="RHEA-COMP:9603"/>
        <dbReference type="ChEBI" id="CHEBI:15378"/>
        <dbReference type="ChEBI" id="CHEBI:58405"/>
        <dbReference type="ChEBI" id="CHEBI:60033"/>
        <dbReference type="ChEBI" id="CHEBI:78435"/>
        <dbReference type="EC" id="2.4.99.28"/>
    </reaction>
</comment>
<evidence type="ECO:0000313" key="19">
    <source>
        <dbReference type="Proteomes" id="UP000008366"/>
    </source>
</evidence>
<protein>
    <submittedName>
        <fullName evidence="18">Putative penicillin-binding protein</fullName>
    </submittedName>
</protein>
<comment type="caution">
    <text evidence="18">The sequence shown here is derived from an EMBL/GenBank/DDBJ whole genome shotgun (WGS) entry which is preliminary data.</text>
</comment>
<dbReference type="GO" id="GO:0008955">
    <property type="term" value="F:peptidoglycan glycosyltransferase activity"/>
    <property type="evidence" value="ECO:0007669"/>
    <property type="project" value="UniProtKB-EC"/>
</dbReference>
<feature type="domain" description="Penicillin-binding protein transpeptidase" evidence="16">
    <location>
        <begin position="386"/>
        <end position="676"/>
    </location>
</feature>
<dbReference type="Pfam" id="PF00905">
    <property type="entry name" value="Transpeptidase"/>
    <property type="match status" value="1"/>
</dbReference>
<reference evidence="18 19" key="1">
    <citation type="submission" date="2012-08" db="EMBL/GenBank/DDBJ databases">
        <title>Whole genome shotgun sequence of Kineosphaera limosa NBRC 100340.</title>
        <authorList>
            <person name="Yoshida I."/>
            <person name="Isaki S."/>
            <person name="Hosoyama A."/>
            <person name="Tsuchikane K."/>
            <person name="Katsumata H."/>
            <person name="Ando Y."/>
            <person name="Ohji S."/>
            <person name="Hamada M."/>
            <person name="Tamura T."/>
            <person name="Yamazoe A."/>
            <person name="Yamazaki S."/>
            <person name="Fujita N."/>
        </authorList>
    </citation>
    <scope>NUCLEOTIDE SEQUENCE [LARGE SCALE GENOMIC DNA]</scope>
    <source>
        <strain evidence="18 19">NBRC 100340</strain>
    </source>
</reference>
<keyword evidence="9" id="KW-0573">Peptidoglycan synthesis</keyword>
<dbReference type="Proteomes" id="UP000008366">
    <property type="component" value="Unassembled WGS sequence"/>
</dbReference>
<dbReference type="Gene3D" id="3.40.710.10">
    <property type="entry name" value="DD-peptidase/beta-lactamase superfamily"/>
    <property type="match status" value="1"/>
</dbReference>
<dbReference type="InterPro" id="IPR050396">
    <property type="entry name" value="Glycosyltr_51/Transpeptidase"/>
</dbReference>
<keyword evidence="10" id="KW-0511">Multifunctional enzyme</keyword>
<evidence type="ECO:0000256" key="10">
    <source>
        <dbReference type="ARBA" id="ARBA00023268"/>
    </source>
</evidence>
<evidence type="ECO:0000256" key="13">
    <source>
        <dbReference type="ARBA" id="ARBA00049902"/>
    </source>
</evidence>
<dbReference type="SUPFAM" id="SSF56601">
    <property type="entry name" value="beta-lactamase/transpeptidase-like"/>
    <property type="match status" value="1"/>
</dbReference>
<evidence type="ECO:0000313" key="18">
    <source>
        <dbReference type="EMBL" id="GAB95907.1"/>
    </source>
</evidence>
<dbReference type="PANTHER" id="PTHR32282">
    <property type="entry name" value="BINDING PROTEIN TRANSPEPTIDASE, PUTATIVE-RELATED"/>
    <property type="match status" value="1"/>
</dbReference>